<keyword evidence="1" id="KW-0732">Signal</keyword>
<gene>
    <name evidence="2" type="ORF">CYNAS_LOCUS17150</name>
</gene>
<dbReference type="EMBL" id="CATQJL010000316">
    <property type="protein sequence ID" value="CAJ0605167.1"/>
    <property type="molecule type" value="Genomic_DNA"/>
</dbReference>
<proteinExistence type="predicted"/>
<protein>
    <submittedName>
        <fullName evidence="2">Uncharacterized protein</fullName>
    </submittedName>
</protein>
<keyword evidence="3" id="KW-1185">Reference proteome</keyword>
<evidence type="ECO:0000313" key="3">
    <source>
        <dbReference type="Proteomes" id="UP001176961"/>
    </source>
</evidence>
<dbReference type="AlphaFoldDB" id="A0AA36MD53"/>
<feature type="chain" id="PRO_5041356202" evidence="1">
    <location>
        <begin position="19"/>
        <end position="93"/>
    </location>
</feature>
<sequence>MLGLYILLSSLLISAAFCSIDQPMLPGNGDVTDAQEGFPGHVALRPDYTFWNVMRMLRRIFDSNLERRKGEQVPFPIRDLRARRMLLNFSNSY</sequence>
<evidence type="ECO:0000313" key="2">
    <source>
        <dbReference type="EMBL" id="CAJ0605167.1"/>
    </source>
</evidence>
<evidence type="ECO:0000256" key="1">
    <source>
        <dbReference type="SAM" id="SignalP"/>
    </source>
</evidence>
<reference evidence="2" key="1">
    <citation type="submission" date="2023-07" db="EMBL/GenBank/DDBJ databases">
        <authorList>
            <consortium name="CYATHOMIX"/>
        </authorList>
    </citation>
    <scope>NUCLEOTIDE SEQUENCE</scope>
    <source>
        <strain evidence="2">N/A</strain>
    </source>
</reference>
<comment type="caution">
    <text evidence="2">The sequence shown here is derived from an EMBL/GenBank/DDBJ whole genome shotgun (WGS) entry which is preliminary data.</text>
</comment>
<feature type="signal peptide" evidence="1">
    <location>
        <begin position="1"/>
        <end position="18"/>
    </location>
</feature>
<name>A0AA36MD53_CYLNA</name>
<organism evidence="2 3">
    <name type="scientific">Cylicocyclus nassatus</name>
    <name type="common">Nematode worm</name>
    <dbReference type="NCBI Taxonomy" id="53992"/>
    <lineage>
        <taxon>Eukaryota</taxon>
        <taxon>Metazoa</taxon>
        <taxon>Ecdysozoa</taxon>
        <taxon>Nematoda</taxon>
        <taxon>Chromadorea</taxon>
        <taxon>Rhabditida</taxon>
        <taxon>Rhabditina</taxon>
        <taxon>Rhabditomorpha</taxon>
        <taxon>Strongyloidea</taxon>
        <taxon>Strongylidae</taxon>
        <taxon>Cylicocyclus</taxon>
    </lineage>
</organism>
<dbReference type="Proteomes" id="UP001176961">
    <property type="component" value="Unassembled WGS sequence"/>
</dbReference>
<accession>A0AA36MD53</accession>